<dbReference type="Proteomes" id="UP001163324">
    <property type="component" value="Chromosome 4"/>
</dbReference>
<keyword evidence="2" id="KW-1185">Reference proteome</keyword>
<organism evidence="1 2">
    <name type="scientific">Trichothecium roseum</name>
    <dbReference type="NCBI Taxonomy" id="47278"/>
    <lineage>
        <taxon>Eukaryota</taxon>
        <taxon>Fungi</taxon>
        <taxon>Dikarya</taxon>
        <taxon>Ascomycota</taxon>
        <taxon>Pezizomycotina</taxon>
        <taxon>Sordariomycetes</taxon>
        <taxon>Hypocreomycetidae</taxon>
        <taxon>Hypocreales</taxon>
        <taxon>Hypocreales incertae sedis</taxon>
        <taxon>Trichothecium</taxon>
    </lineage>
</organism>
<comment type="caution">
    <text evidence="1">The sequence shown here is derived from an EMBL/GenBank/DDBJ whole genome shotgun (WGS) entry which is preliminary data.</text>
</comment>
<proteinExistence type="predicted"/>
<protein>
    <submittedName>
        <fullName evidence="1">Uncharacterized protein</fullName>
    </submittedName>
</protein>
<evidence type="ECO:0000313" key="1">
    <source>
        <dbReference type="EMBL" id="KAI9900089.1"/>
    </source>
</evidence>
<accession>A0ACC0V126</accession>
<evidence type="ECO:0000313" key="2">
    <source>
        <dbReference type="Proteomes" id="UP001163324"/>
    </source>
</evidence>
<name>A0ACC0V126_9HYPO</name>
<reference evidence="1" key="1">
    <citation type="submission" date="2022-10" db="EMBL/GenBank/DDBJ databases">
        <title>Complete Genome of Trichothecium roseum strain YXFP-22015, a Plant Pathogen Isolated from Citrus.</title>
        <authorList>
            <person name="Wang Y."/>
            <person name="Zhu L."/>
        </authorList>
    </citation>
    <scope>NUCLEOTIDE SEQUENCE</scope>
    <source>
        <strain evidence="1">YXFP-22015</strain>
    </source>
</reference>
<gene>
    <name evidence="1" type="ORF">N3K66_004351</name>
</gene>
<dbReference type="EMBL" id="CM047943">
    <property type="protein sequence ID" value="KAI9900089.1"/>
    <property type="molecule type" value="Genomic_DNA"/>
</dbReference>
<sequence>MPAKKACEQKKKALSGRQPDAKINRNVKHQQRLLDCFSSGFSEALSSENLSESLQQIKQALFYRDFAAAFGSEDFLLAYAARWGPTRALCYEAIFESIGEHLSQIISGQGPMGGEEMDEAASDRNRAAPLAEKKRKMKMLSIGGCVAEQAAFASYLYETGQGGSLVLLDMGPWEHPTSLLQEALTTPPKISKYASAAIKAANYPLLYEDQLSLTFTREDALKLGKGRLDEITSGEKTVVTLMFTLNELYTSGGIAKTTNLLTTLGETLVDGSLLLIVDSPGSYSEAAIGKDKKKYPMQWLLDYTLVQKNPEGYTWEKLLSNDSVWFRLGAELSYPMQLEDMRYQIHLYRIHKT</sequence>